<dbReference type="AlphaFoldDB" id="A0AA38HKR4"/>
<evidence type="ECO:0000313" key="1">
    <source>
        <dbReference type="EMBL" id="KAJ3634473.1"/>
    </source>
</evidence>
<dbReference type="InterPro" id="IPR027417">
    <property type="entry name" value="P-loop_NTPase"/>
</dbReference>
<dbReference type="Proteomes" id="UP001168821">
    <property type="component" value="Unassembled WGS sequence"/>
</dbReference>
<name>A0AA38HKR4_9CUCU</name>
<evidence type="ECO:0000313" key="2">
    <source>
        <dbReference type="Proteomes" id="UP001168821"/>
    </source>
</evidence>
<reference evidence="1" key="1">
    <citation type="journal article" date="2023" name="G3 (Bethesda)">
        <title>Whole genome assemblies of Zophobas morio and Tenebrio molitor.</title>
        <authorList>
            <person name="Kaur S."/>
            <person name="Stinson S.A."/>
            <person name="diCenzo G.C."/>
        </authorList>
    </citation>
    <scope>NUCLEOTIDE SEQUENCE</scope>
    <source>
        <strain evidence="1">QUZm001</strain>
    </source>
</reference>
<dbReference type="PANTHER" id="PTHR46638:SF1">
    <property type="entry name" value="CORRINOID ADENOSYLTRANSFERASE"/>
    <property type="match status" value="1"/>
</dbReference>
<dbReference type="SUPFAM" id="SSF52540">
    <property type="entry name" value="P-loop containing nucleoside triphosphate hydrolases"/>
    <property type="match status" value="1"/>
</dbReference>
<dbReference type="Pfam" id="PF02572">
    <property type="entry name" value="CobA_CobO_BtuR"/>
    <property type="match status" value="1"/>
</dbReference>
<gene>
    <name evidence="1" type="ORF">Zmor_016454</name>
</gene>
<proteinExistence type="predicted"/>
<organism evidence="1 2">
    <name type="scientific">Zophobas morio</name>
    <dbReference type="NCBI Taxonomy" id="2755281"/>
    <lineage>
        <taxon>Eukaryota</taxon>
        <taxon>Metazoa</taxon>
        <taxon>Ecdysozoa</taxon>
        <taxon>Arthropoda</taxon>
        <taxon>Hexapoda</taxon>
        <taxon>Insecta</taxon>
        <taxon>Pterygota</taxon>
        <taxon>Neoptera</taxon>
        <taxon>Endopterygota</taxon>
        <taxon>Coleoptera</taxon>
        <taxon>Polyphaga</taxon>
        <taxon>Cucujiformia</taxon>
        <taxon>Tenebrionidae</taxon>
        <taxon>Zophobas</taxon>
    </lineage>
</organism>
<dbReference type="InterPro" id="IPR003724">
    <property type="entry name" value="CblAdoTrfase_CobA"/>
</dbReference>
<dbReference type="PANTHER" id="PTHR46638">
    <property type="entry name" value="CORRINOID ADENOSYLTRANSFERASE"/>
    <property type="match status" value="1"/>
</dbReference>
<dbReference type="GO" id="GO:0005524">
    <property type="term" value="F:ATP binding"/>
    <property type="evidence" value="ECO:0007669"/>
    <property type="project" value="InterPro"/>
</dbReference>
<dbReference type="GO" id="GO:0008817">
    <property type="term" value="F:corrinoid adenosyltransferase activity"/>
    <property type="evidence" value="ECO:0007669"/>
    <property type="project" value="InterPro"/>
</dbReference>
<protein>
    <submittedName>
        <fullName evidence="1">Uncharacterized protein</fullName>
    </submittedName>
</protein>
<dbReference type="EMBL" id="JALNTZ010000464">
    <property type="protein sequence ID" value="KAJ3634473.1"/>
    <property type="molecule type" value="Genomic_DNA"/>
</dbReference>
<accession>A0AA38HKR4</accession>
<comment type="caution">
    <text evidence="1">The sequence shown here is derived from an EMBL/GenBank/DDBJ whole genome shotgun (WGS) entry which is preliminary data.</text>
</comment>
<sequence>MNEKERAKFKEETRDGFQAFCNYLNDEKVDLLLADEMLGVVENGFVSEDELVNALKNKKPNVEVALSGRKTFPSLIEVANLVSTIDATKHYFDEGVPAREGIEY</sequence>
<dbReference type="Gene3D" id="3.40.50.300">
    <property type="entry name" value="P-loop containing nucleotide triphosphate hydrolases"/>
    <property type="match status" value="1"/>
</dbReference>
<keyword evidence="2" id="KW-1185">Reference proteome</keyword>